<feature type="compositionally biased region" description="Low complexity" evidence="1">
    <location>
        <begin position="113"/>
        <end position="122"/>
    </location>
</feature>
<feature type="region of interest" description="Disordered" evidence="1">
    <location>
        <begin position="1"/>
        <end position="39"/>
    </location>
</feature>
<sequence length="218" mass="21438">MPREQDHAPPVPARVNANGRGSGEAPATGRASEHTRRSMDMKAAAFTMALLLSGAAIAQTTDTAAGAGSSVGADTSATMSTDTGTQTGSALSSVTGAQTGTATTSDSDGQGGETTDAAAAGDISARTGSSVNATLASSSQMVEPHNANPERDARGIRVVSAAAMVPAGFNGTAGGTATGGPLLDPATGQAVSDQQSYPACSSSVTDKCLQSYERGRKS</sequence>
<protein>
    <submittedName>
        <fullName evidence="2">Uncharacterized protein</fullName>
    </submittedName>
</protein>
<dbReference type="AlphaFoldDB" id="A0A2P7QYQ4"/>
<organism evidence="2 3">
    <name type="scientific">Allosphingosinicella deserti</name>
    <dbReference type="NCBI Taxonomy" id="2116704"/>
    <lineage>
        <taxon>Bacteria</taxon>
        <taxon>Pseudomonadati</taxon>
        <taxon>Pseudomonadota</taxon>
        <taxon>Alphaproteobacteria</taxon>
        <taxon>Sphingomonadales</taxon>
        <taxon>Sphingomonadaceae</taxon>
        <taxon>Allosphingosinicella</taxon>
    </lineage>
</organism>
<feature type="region of interest" description="Disordered" evidence="1">
    <location>
        <begin position="65"/>
        <end position="125"/>
    </location>
</feature>
<reference evidence="2 3" key="1">
    <citation type="submission" date="2018-03" db="EMBL/GenBank/DDBJ databases">
        <title>The draft genome of Sphingosinicella sp. GL-C-18.</title>
        <authorList>
            <person name="Liu L."/>
            <person name="Li L."/>
            <person name="Liang L."/>
            <person name="Zhang X."/>
            <person name="Wang T."/>
        </authorList>
    </citation>
    <scope>NUCLEOTIDE SEQUENCE [LARGE SCALE GENOMIC DNA]</scope>
    <source>
        <strain evidence="2 3">GL-C-18</strain>
    </source>
</reference>
<proteinExistence type="predicted"/>
<comment type="caution">
    <text evidence="2">The sequence shown here is derived from an EMBL/GenBank/DDBJ whole genome shotgun (WGS) entry which is preliminary data.</text>
</comment>
<name>A0A2P7QYQ4_9SPHN</name>
<evidence type="ECO:0000313" key="3">
    <source>
        <dbReference type="Proteomes" id="UP000241167"/>
    </source>
</evidence>
<keyword evidence="3" id="KW-1185">Reference proteome</keyword>
<accession>A0A2P7QYQ4</accession>
<feature type="compositionally biased region" description="Polar residues" evidence="1">
    <location>
        <begin position="72"/>
        <end position="107"/>
    </location>
</feature>
<feature type="compositionally biased region" description="Polar residues" evidence="1">
    <location>
        <begin position="189"/>
        <end position="205"/>
    </location>
</feature>
<evidence type="ECO:0000313" key="2">
    <source>
        <dbReference type="EMBL" id="PSJ43087.1"/>
    </source>
</evidence>
<feature type="region of interest" description="Disordered" evidence="1">
    <location>
        <begin position="167"/>
        <end position="218"/>
    </location>
</feature>
<dbReference type="Proteomes" id="UP000241167">
    <property type="component" value="Unassembled WGS sequence"/>
</dbReference>
<gene>
    <name evidence="2" type="ORF">C7I55_01465</name>
</gene>
<dbReference type="EMBL" id="PXYI01000001">
    <property type="protein sequence ID" value="PSJ43087.1"/>
    <property type="molecule type" value="Genomic_DNA"/>
</dbReference>
<evidence type="ECO:0000256" key="1">
    <source>
        <dbReference type="SAM" id="MobiDB-lite"/>
    </source>
</evidence>